<dbReference type="Pfam" id="PF01926">
    <property type="entry name" value="MMR_HSR1"/>
    <property type="match status" value="1"/>
</dbReference>
<accession>A0AB39UVU5</accession>
<dbReference type="InterPro" id="IPR019987">
    <property type="entry name" value="GTP-bd_ribosome_bio_YsxC"/>
</dbReference>
<dbReference type="SUPFAM" id="SSF52540">
    <property type="entry name" value="P-loop containing nucleoside triphosphate hydrolases"/>
    <property type="match status" value="1"/>
</dbReference>
<evidence type="ECO:0000256" key="2">
    <source>
        <dbReference type="ARBA" id="ARBA00009638"/>
    </source>
</evidence>
<dbReference type="CDD" id="cd01876">
    <property type="entry name" value="YihA_EngB"/>
    <property type="match status" value="1"/>
</dbReference>
<evidence type="ECO:0000256" key="5">
    <source>
        <dbReference type="ARBA" id="ARBA00022741"/>
    </source>
</evidence>
<evidence type="ECO:0000313" key="12">
    <source>
        <dbReference type="EMBL" id="XDT72124.1"/>
    </source>
</evidence>
<dbReference type="AlphaFoldDB" id="A0AB39UVU5"/>
<dbReference type="InterPro" id="IPR027417">
    <property type="entry name" value="P-loop_NTPase"/>
</dbReference>
<keyword evidence="8 10" id="KW-0717">Septation</keyword>
<proteinExistence type="inferred from homology"/>
<dbReference type="GO" id="GO:0000917">
    <property type="term" value="P:division septum assembly"/>
    <property type="evidence" value="ECO:0007669"/>
    <property type="project" value="UniProtKB-KW"/>
</dbReference>
<dbReference type="PANTHER" id="PTHR11649:SF13">
    <property type="entry name" value="ENGB-TYPE G DOMAIN-CONTAINING PROTEIN"/>
    <property type="match status" value="1"/>
</dbReference>
<keyword evidence="3 10" id="KW-0132">Cell division</keyword>
<dbReference type="RefSeq" id="WP_369601138.1">
    <property type="nucleotide sequence ID" value="NZ_CP154858.1"/>
</dbReference>
<keyword evidence="7 10" id="KW-0342">GTP-binding</keyword>
<comment type="similarity">
    <text evidence="2 10">Belongs to the TRAFAC class TrmE-Era-EngA-EngB-Septin-like GTPase superfamily. EngB GTPase family.</text>
</comment>
<evidence type="ECO:0000259" key="11">
    <source>
        <dbReference type="PROSITE" id="PS51706"/>
    </source>
</evidence>
<comment type="cofactor">
    <cofactor evidence="1">
        <name>Mg(2+)</name>
        <dbReference type="ChEBI" id="CHEBI:18420"/>
    </cofactor>
</comment>
<dbReference type="HAMAP" id="MF_00321">
    <property type="entry name" value="GTPase_EngB"/>
    <property type="match status" value="1"/>
</dbReference>
<evidence type="ECO:0000256" key="10">
    <source>
        <dbReference type="HAMAP-Rule" id="MF_00321"/>
    </source>
</evidence>
<keyword evidence="4" id="KW-0479">Metal-binding</keyword>
<evidence type="ECO:0000256" key="8">
    <source>
        <dbReference type="ARBA" id="ARBA00023210"/>
    </source>
</evidence>
<evidence type="ECO:0000256" key="9">
    <source>
        <dbReference type="ARBA" id="ARBA00023306"/>
    </source>
</evidence>
<sequence>MTLPTTDSLDRIYRQTRFLKSAERLDQCPDDTLNEVAFAGRSNAGKSSALNALCGQTKLARTSKTPGRTQLINFFALPDGWGRLVDLPGYGYAKVSRDQIDNWQHHLEDYLQSRANLVALVLLVDIRHPLKPFDTQMLDWCATRDMPVHVLLTKADKLKSGAAKNTLLKTGRDIRAIAPHASVQLFSSLKRTGLQELAAMLDQYLSPAAMGEHLPE</sequence>
<dbReference type="InterPro" id="IPR006073">
    <property type="entry name" value="GTP-bd"/>
</dbReference>
<name>A0AB39UVU5_9GAMM</name>
<dbReference type="PROSITE" id="PS51706">
    <property type="entry name" value="G_ENGB"/>
    <property type="match status" value="1"/>
</dbReference>
<evidence type="ECO:0000256" key="4">
    <source>
        <dbReference type="ARBA" id="ARBA00022723"/>
    </source>
</evidence>
<dbReference type="GO" id="GO:0005525">
    <property type="term" value="F:GTP binding"/>
    <property type="evidence" value="ECO:0007669"/>
    <property type="project" value="UniProtKB-UniRule"/>
</dbReference>
<protein>
    <recommendedName>
        <fullName evidence="10">Probable GTP-binding protein EngB</fullName>
    </recommendedName>
</protein>
<dbReference type="Gene3D" id="3.40.50.300">
    <property type="entry name" value="P-loop containing nucleotide triphosphate hydrolases"/>
    <property type="match status" value="1"/>
</dbReference>
<dbReference type="NCBIfam" id="TIGR03598">
    <property type="entry name" value="GTPase_YsxC"/>
    <property type="match status" value="1"/>
</dbReference>
<dbReference type="PANTHER" id="PTHR11649">
    <property type="entry name" value="MSS1/TRME-RELATED GTP-BINDING PROTEIN"/>
    <property type="match status" value="1"/>
</dbReference>
<evidence type="ECO:0000256" key="3">
    <source>
        <dbReference type="ARBA" id="ARBA00022618"/>
    </source>
</evidence>
<reference evidence="12" key="1">
    <citation type="submission" date="2024-05" db="EMBL/GenBank/DDBJ databases">
        <title>Genome sequencing of novel strain.</title>
        <authorList>
            <person name="Ganbat D."/>
            <person name="Ganbat S."/>
            <person name="Lee S.-J."/>
        </authorList>
    </citation>
    <scope>NUCLEOTIDE SEQUENCE</scope>
    <source>
        <strain evidence="12">SMD15-11</strain>
    </source>
</reference>
<evidence type="ECO:0000256" key="1">
    <source>
        <dbReference type="ARBA" id="ARBA00001946"/>
    </source>
</evidence>
<dbReference type="GO" id="GO:0046872">
    <property type="term" value="F:metal ion binding"/>
    <property type="evidence" value="ECO:0007669"/>
    <property type="project" value="UniProtKB-KW"/>
</dbReference>
<comment type="function">
    <text evidence="10">Necessary for normal cell division and for the maintenance of normal septation.</text>
</comment>
<evidence type="ECO:0000256" key="6">
    <source>
        <dbReference type="ARBA" id="ARBA00022842"/>
    </source>
</evidence>
<dbReference type="InterPro" id="IPR030393">
    <property type="entry name" value="G_ENGB_dom"/>
</dbReference>
<keyword evidence="6" id="KW-0460">Magnesium</keyword>
<keyword evidence="9 10" id="KW-0131">Cell cycle</keyword>
<dbReference type="FunFam" id="3.40.50.300:FF:000098">
    <property type="entry name" value="Probable GTP-binding protein EngB"/>
    <property type="match status" value="1"/>
</dbReference>
<feature type="domain" description="EngB-type G" evidence="11">
    <location>
        <begin position="32"/>
        <end position="207"/>
    </location>
</feature>
<dbReference type="EMBL" id="CP154858">
    <property type="protein sequence ID" value="XDT72124.1"/>
    <property type="molecule type" value="Genomic_DNA"/>
</dbReference>
<organism evidence="12">
    <name type="scientific">Thermohahella caldifontis</name>
    <dbReference type="NCBI Taxonomy" id="3142973"/>
    <lineage>
        <taxon>Bacteria</taxon>
        <taxon>Pseudomonadati</taxon>
        <taxon>Pseudomonadota</taxon>
        <taxon>Gammaproteobacteria</taxon>
        <taxon>Oceanospirillales</taxon>
        <taxon>Hahellaceae</taxon>
        <taxon>Thermohahella</taxon>
    </lineage>
</organism>
<dbReference type="GO" id="GO:0005829">
    <property type="term" value="C:cytosol"/>
    <property type="evidence" value="ECO:0007669"/>
    <property type="project" value="TreeGrafter"/>
</dbReference>
<dbReference type="KEGG" id="tcd:AAIA72_15195"/>
<evidence type="ECO:0000256" key="7">
    <source>
        <dbReference type="ARBA" id="ARBA00023134"/>
    </source>
</evidence>
<gene>
    <name evidence="12" type="primary">yihA</name>
    <name evidence="10" type="synonym">engB</name>
    <name evidence="12" type="ORF">AAIA72_15195</name>
</gene>
<keyword evidence="5 10" id="KW-0547">Nucleotide-binding</keyword>